<reference evidence="1" key="1">
    <citation type="journal article" date="2014" name="Int. J. Syst. Evol. Microbiol.">
        <title>Complete genome sequence of Corynebacterium casei LMG S-19264T (=DSM 44701T), isolated from a smear-ripened cheese.</title>
        <authorList>
            <consortium name="US DOE Joint Genome Institute (JGI-PGF)"/>
            <person name="Walter F."/>
            <person name="Albersmeier A."/>
            <person name="Kalinowski J."/>
            <person name="Ruckert C."/>
        </authorList>
    </citation>
    <scope>NUCLEOTIDE SEQUENCE</scope>
    <source>
        <strain evidence="1">VKM Ac-1447</strain>
    </source>
</reference>
<evidence type="ECO:0000313" key="1">
    <source>
        <dbReference type="EMBL" id="GLJ78707.1"/>
    </source>
</evidence>
<name>A0A9W6M2E1_9MICO</name>
<sequence>MRCCPPHHWSSDAVEALVTLRFADETSVVQTRFALSALTRAAQLRWRLVIALDRTMAERMAEARALARPRP</sequence>
<reference evidence="1" key="2">
    <citation type="submission" date="2023-01" db="EMBL/GenBank/DDBJ databases">
        <authorList>
            <person name="Sun Q."/>
            <person name="Evtushenko L."/>
        </authorList>
    </citation>
    <scope>NUCLEOTIDE SEQUENCE</scope>
    <source>
        <strain evidence="1">VKM Ac-1447</strain>
    </source>
</reference>
<keyword evidence="2" id="KW-1185">Reference proteome</keyword>
<protein>
    <submittedName>
        <fullName evidence="1">Uncharacterized protein</fullName>
    </submittedName>
</protein>
<comment type="caution">
    <text evidence="1">The sequence shown here is derived from an EMBL/GenBank/DDBJ whole genome shotgun (WGS) entry which is preliminary data.</text>
</comment>
<gene>
    <name evidence="1" type="ORF">GCM10017586_03890</name>
</gene>
<dbReference type="AlphaFoldDB" id="A0A9W6M2E1"/>
<dbReference type="EMBL" id="BSEO01000001">
    <property type="protein sequence ID" value="GLJ78707.1"/>
    <property type="molecule type" value="Genomic_DNA"/>
</dbReference>
<proteinExistence type="predicted"/>
<dbReference type="Proteomes" id="UP001142317">
    <property type="component" value="Unassembled WGS sequence"/>
</dbReference>
<evidence type="ECO:0000313" key="2">
    <source>
        <dbReference type="Proteomes" id="UP001142317"/>
    </source>
</evidence>
<organism evidence="1 2">
    <name type="scientific">Microbacterium imperiale</name>
    <dbReference type="NCBI Taxonomy" id="33884"/>
    <lineage>
        <taxon>Bacteria</taxon>
        <taxon>Bacillati</taxon>
        <taxon>Actinomycetota</taxon>
        <taxon>Actinomycetes</taxon>
        <taxon>Micrococcales</taxon>
        <taxon>Microbacteriaceae</taxon>
        <taxon>Microbacterium</taxon>
    </lineage>
</organism>
<accession>A0A9W6M2E1</accession>